<dbReference type="STRING" id="4846.A0A367J230"/>
<evidence type="ECO:0000313" key="4">
    <source>
        <dbReference type="Proteomes" id="UP000253551"/>
    </source>
</evidence>
<evidence type="ECO:0000313" key="3">
    <source>
        <dbReference type="EMBL" id="RCH83771.1"/>
    </source>
</evidence>
<protein>
    <recommendedName>
        <fullName evidence="2">FAS1 domain-containing protein</fullName>
    </recommendedName>
</protein>
<comment type="caution">
    <text evidence="3">The sequence shown here is derived from an EMBL/GenBank/DDBJ whole genome shotgun (WGS) entry which is preliminary data.</text>
</comment>
<feature type="chain" id="PRO_5017041866" description="FAS1 domain-containing protein" evidence="1">
    <location>
        <begin position="17"/>
        <end position="172"/>
    </location>
</feature>
<dbReference type="InterPro" id="IPR000782">
    <property type="entry name" value="FAS1_domain"/>
</dbReference>
<dbReference type="AlphaFoldDB" id="A0A367J230"/>
<feature type="domain" description="FAS1" evidence="2">
    <location>
        <begin position="34"/>
        <end position="167"/>
    </location>
</feature>
<dbReference type="Pfam" id="PF02469">
    <property type="entry name" value="Fasciclin"/>
    <property type="match status" value="1"/>
</dbReference>
<sequence length="172" mass="19626">MMQFLCLLLLIPLVFSQKLFYEPSVPDYRASSVNQSLFDKLAPDSSLSTFMDVLTQIEDIFNLLNHTDITNDQQFTVFCPVNNAFREELDIYTRSHLRDFLRNHIVLGKLDPEALAKTHSVDTLLPGQTISIKYHFFSKKTILNGHAVVDTNVEAVNGIAYKINHLLRPVQS</sequence>
<dbReference type="PANTHER" id="PTHR10900:SF77">
    <property type="entry name" value="FI19380P1"/>
    <property type="match status" value="1"/>
</dbReference>
<dbReference type="InterPro" id="IPR036378">
    <property type="entry name" value="FAS1_dom_sf"/>
</dbReference>
<dbReference type="PANTHER" id="PTHR10900">
    <property type="entry name" value="PERIOSTIN-RELATED"/>
    <property type="match status" value="1"/>
</dbReference>
<dbReference type="EMBL" id="PJQM01004642">
    <property type="protein sequence ID" value="RCH83771.1"/>
    <property type="molecule type" value="Genomic_DNA"/>
</dbReference>
<dbReference type="InterPro" id="IPR050904">
    <property type="entry name" value="Adhesion/Biosynth-related"/>
</dbReference>
<dbReference type="OrthoDB" id="5551751at2759"/>
<reference evidence="3 4" key="1">
    <citation type="journal article" date="2018" name="G3 (Bethesda)">
        <title>Phylogenetic and Phylogenomic Definition of Rhizopus Species.</title>
        <authorList>
            <person name="Gryganskyi A.P."/>
            <person name="Golan J."/>
            <person name="Dolatabadi S."/>
            <person name="Mondo S."/>
            <person name="Robb S."/>
            <person name="Idnurm A."/>
            <person name="Muszewska A."/>
            <person name="Steczkiewicz K."/>
            <person name="Masonjones S."/>
            <person name="Liao H.L."/>
            <person name="Gajdeczka M.T."/>
            <person name="Anike F."/>
            <person name="Vuek A."/>
            <person name="Anishchenko I.M."/>
            <person name="Voigt K."/>
            <person name="de Hoog G.S."/>
            <person name="Smith M.E."/>
            <person name="Heitman J."/>
            <person name="Vilgalys R."/>
            <person name="Stajich J.E."/>
        </authorList>
    </citation>
    <scope>NUCLEOTIDE SEQUENCE [LARGE SCALE GENOMIC DNA]</scope>
    <source>
        <strain evidence="3 4">LSU 92-RS-03</strain>
    </source>
</reference>
<evidence type="ECO:0000259" key="2">
    <source>
        <dbReference type="PROSITE" id="PS50213"/>
    </source>
</evidence>
<evidence type="ECO:0000256" key="1">
    <source>
        <dbReference type="SAM" id="SignalP"/>
    </source>
</evidence>
<feature type="signal peptide" evidence="1">
    <location>
        <begin position="1"/>
        <end position="16"/>
    </location>
</feature>
<organism evidence="3 4">
    <name type="scientific">Rhizopus stolonifer</name>
    <name type="common">Rhizopus nigricans</name>
    <dbReference type="NCBI Taxonomy" id="4846"/>
    <lineage>
        <taxon>Eukaryota</taxon>
        <taxon>Fungi</taxon>
        <taxon>Fungi incertae sedis</taxon>
        <taxon>Mucoromycota</taxon>
        <taxon>Mucoromycotina</taxon>
        <taxon>Mucoromycetes</taxon>
        <taxon>Mucorales</taxon>
        <taxon>Mucorineae</taxon>
        <taxon>Rhizopodaceae</taxon>
        <taxon>Rhizopus</taxon>
    </lineage>
</organism>
<dbReference type="Gene3D" id="2.30.180.10">
    <property type="entry name" value="FAS1 domain"/>
    <property type="match status" value="1"/>
</dbReference>
<dbReference type="Proteomes" id="UP000253551">
    <property type="component" value="Unassembled WGS sequence"/>
</dbReference>
<name>A0A367J230_RHIST</name>
<gene>
    <name evidence="3" type="ORF">CU098_009158</name>
</gene>
<dbReference type="PROSITE" id="PS50213">
    <property type="entry name" value="FAS1"/>
    <property type="match status" value="1"/>
</dbReference>
<proteinExistence type="predicted"/>
<keyword evidence="1" id="KW-0732">Signal</keyword>
<dbReference type="SMART" id="SM00554">
    <property type="entry name" value="FAS1"/>
    <property type="match status" value="1"/>
</dbReference>
<accession>A0A367J230</accession>
<keyword evidence="4" id="KW-1185">Reference proteome</keyword>
<dbReference type="SUPFAM" id="SSF82153">
    <property type="entry name" value="FAS1 domain"/>
    <property type="match status" value="1"/>
</dbReference>